<evidence type="ECO:0000313" key="2">
    <source>
        <dbReference type="Proteomes" id="UP000812287"/>
    </source>
</evidence>
<sequence length="156" mass="16864">MERRLFDSTGDQGSAKAKHCHILALFCPPPSPALFIANSMGIERCTRKSVLTANERTSLSFVLSVACEELKHPNRLLRTIDRSGLVLGISEELSFLFSPHSNSGISKTNGSKLASAECLRTSDGFRAYIPGRHRVSNFSSTLVITALGVSVVDTLA</sequence>
<organism evidence="1 2">
    <name type="scientific">Guyanagaster necrorhizus</name>
    <dbReference type="NCBI Taxonomy" id="856835"/>
    <lineage>
        <taxon>Eukaryota</taxon>
        <taxon>Fungi</taxon>
        <taxon>Dikarya</taxon>
        <taxon>Basidiomycota</taxon>
        <taxon>Agaricomycotina</taxon>
        <taxon>Agaricomycetes</taxon>
        <taxon>Agaricomycetidae</taxon>
        <taxon>Agaricales</taxon>
        <taxon>Marasmiineae</taxon>
        <taxon>Physalacriaceae</taxon>
        <taxon>Guyanagaster</taxon>
    </lineage>
</organism>
<proteinExistence type="predicted"/>
<dbReference type="RefSeq" id="XP_043038348.1">
    <property type="nucleotide sequence ID" value="XM_043177397.1"/>
</dbReference>
<dbReference type="AlphaFoldDB" id="A0A9P7VQK1"/>
<accession>A0A9P7VQK1</accession>
<comment type="caution">
    <text evidence="1">The sequence shown here is derived from an EMBL/GenBank/DDBJ whole genome shotgun (WGS) entry which is preliminary data.</text>
</comment>
<reference evidence="1" key="1">
    <citation type="submission" date="2020-11" db="EMBL/GenBank/DDBJ databases">
        <title>Adaptations for nitrogen fixation in a non-lichenized fungal sporocarp promotes dispersal by wood-feeding termites.</title>
        <authorList>
            <consortium name="DOE Joint Genome Institute"/>
            <person name="Koch R.A."/>
            <person name="Yoon G."/>
            <person name="Arayal U."/>
            <person name="Lail K."/>
            <person name="Amirebrahimi M."/>
            <person name="Labutti K."/>
            <person name="Lipzen A."/>
            <person name="Riley R."/>
            <person name="Barry K."/>
            <person name="Henrissat B."/>
            <person name="Grigoriev I.V."/>
            <person name="Herr J.R."/>
            <person name="Aime M.C."/>
        </authorList>
    </citation>
    <scope>NUCLEOTIDE SEQUENCE</scope>
    <source>
        <strain evidence="1">MCA 3950</strain>
    </source>
</reference>
<keyword evidence="2" id="KW-1185">Reference proteome</keyword>
<dbReference type="Proteomes" id="UP000812287">
    <property type="component" value="Unassembled WGS sequence"/>
</dbReference>
<dbReference type="EMBL" id="MU250539">
    <property type="protein sequence ID" value="KAG7444848.1"/>
    <property type="molecule type" value="Genomic_DNA"/>
</dbReference>
<protein>
    <submittedName>
        <fullName evidence="1">Uncharacterized protein</fullName>
    </submittedName>
</protein>
<dbReference type="GeneID" id="66099684"/>
<name>A0A9P7VQK1_9AGAR</name>
<gene>
    <name evidence="1" type="ORF">BT62DRAFT_1007877</name>
</gene>
<evidence type="ECO:0000313" key="1">
    <source>
        <dbReference type="EMBL" id="KAG7444848.1"/>
    </source>
</evidence>